<dbReference type="AlphaFoldDB" id="A0A9D4FLE6"/>
<gene>
    <name evidence="1" type="ORF">DPMN_153353</name>
</gene>
<comment type="caution">
    <text evidence="1">The sequence shown here is derived from an EMBL/GenBank/DDBJ whole genome shotgun (WGS) entry which is preliminary data.</text>
</comment>
<accession>A0A9D4FLE6</accession>
<dbReference type="EMBL" id="JAIWYP010000007">
    <property type="protein sequence ID" value="KAH3799739.1"/>
    <property type="molecule type" value="Genomic_DNA"/>
</dbReference>
<dbReference type="Proteomes" id="UP000828390">
    <property type="component" value="Unassembled WGS sequence"/>
</dbReference>
<reference evidence="1" key="2">
    <citation type="submission" date="2020-11" db="EMBL/GenBank/DDBJ databases">
        <authorList>
            <person name="McCartney M.A."/>
            <person name="Auch B."/>
            <person name="Kono T."/>
            <person name="Mallez S."/>
            <person name="Becker A."/>
            <person name="Gohl D.M."/>
            <person name="Silverstein K.A.T."/>
            <person name="Koren S."/>
            <person name="Bechman K.B."/>
            <person name="Herman A."/>
            <person name="Abrahante J.E."/>
            <person name="Garbe J."/>
        </authorList>
    </citation>
    <scope>NUCLEOTIDE SEQUENCE</scope>
    <source>
        <strain evidence="1">Duluth1</strain>
        <tissue evidence="1">Whole animal</tissue>
    </source>
</reference>
<proteinExistence type="predicted"/>
<organism evidence="1 2">
    <name type="scientific">Dreissena polymorpha</name>
    <name type="common">Zebra mussel</name>
    <name type="synonym">Mytilus polymorpha</name>
    <dbReference type="NCBI Taxonomy" id="45954"/>
    <lineage>
        <taxon>Eukaryota</taxon>
        <taxon>Metazoa</taxon>
        <taxon>Spiralia</taxon>
        <taxon>Lophotrochozoa</taxon>
        <taxon>Mollusca</taxon>
        <taxon>Bivalvia</taxon>
        <taxon>Autobranchia</taxon>
        <taxon>Heteroconchia</taxon>
        <taxon>Euheterodonta</taxon>
        <taxon>Imparidentia</taxon>
        <taxon>Neoheterodontei</taxon>
        <taxon>Myida</taxon>
        <taxon>Dreissenoidea</taxon>
        <taxon>Dreissenidae</taxon>
        <taxon>Dreissena</taxon>
    </lineage>
</organism>
<evidence type="ECO:0000313" key="2">
    <source>
        <dbReference type="Proteomes" id="UP000828390"/>
    </source>
</evidence>
<keyword evidence="2" id="KW-1185">Reference proteome</keyword>
<name>A0A9D4FLE6_DREPO</name>
<protein>
    <submittedName>
        <fullName evidence="1">Uncharacterized protein</fullName>
    </submittedName>
</protein>
<sequence length="79" mass="8984">MMYRIVNNLVDIDSRSVLIPAGVHTRGHANRFIVPFTTVNAYQYSFFPTGIRLWNGLPEQVVISPSIDVFKTRMGELCI</sequence>
<evidence type="ECO:0000313" key="1">
    <source>
        <dbReference type="EMBL" id="KAH3799739.1"/>
    </source>
</evidence>
<reference evidence="1" key="1">
    <citation type="journal article" date="2019" name="bioRxiv">
        <title>The Genome of the Zebra Mussel, Dreissena polymorpha: A Resource for Invasive Species Research.</title>
        <authorList>
            <person name="McCartney M.A."/>
            <person name="Auch B."/>
            <person name="Kono T."/>
            <person name="Mallez S."/>
            <person name="Zhang Y."/>
            <person name="Obille A."/>
            <person name="Becker A."/>
            <person name="Abrahante J.E."/>
            <person name="Garbe J."/>
            <person name="Badalamenti J.P."/>
            <person name="Herman A."/>
            <person name="Mangelson H."/>
            <person name="Liachko I."/>
            <person name="Sullivan S."/>
            <person name="Sone E.D."/>
            <person name="Koren S."/>
            <person name="Silverstein K.A.T."/>
            <person name="Beckman K.B."/>
            <person name="Gohl D.M."/>
        </authorList>
    </citation>
    <scope>NUCLEOTIDE SEQUENCE</scope>
    <source>
        <strain evidence="1">Duluth1</strain>
        <tissue evidence="1">Whole animal</tissue>
    </source>
</reference>